<dbReference type="OrthoDB" id="2509459at2759"/>
<dbReference type="VEuPathDB" id="FungiDB:PGTG_21693"/>
<gene>
    <name evidence="2" type="ORF">PGTG_21693</name>
</gene>
<organism evidence="2 3">
    <name type="scientific">Puccinia graminis f. sp. tritici (strain CRL 75-36-700-3 / race SCCL)</name>
    <name type="common">Black stem rust fungus</name>
    <dbReference type="NCBI Taxonomy" id="418459"/>
    <lineage>
        <taxon>Eukaryota</taxon>
        <taxon>Fungi</taxon>
        <taxon>Dikarya</taxon>
        <taxon>Basidiomycota</taxon>
        <taxon>Pucciniomycotina</taxon>
        <taxon>Pucciniomycetes</taxon>
        <taxon>Pucciniales</taxon>
        <taxon>Pucciniaceae</taxon>
        <taxon>Puccinia</taxon>
    </lineage>
</organism>
<dbReference type="InParanoid" id="H6QS44"/>
<accession>H6QS44</accession>
<dbReference type="KEGG" id="pgr:PGTG_21693"/>
<evidence type="ECO:0008006" key="4">
    <source>
        <dbReference type="Google" id="ProtNLM"/>
    </source>
</evidence>
<dbReference type="RefSeq" id="XP_003889662.1">
    <property type="nucleotide sequence ID" value="XM_003889613.1"/>
</dbReference>
<proteinExistence type="predicted"/>
<dbReference type="Proteomes" id="UP000008783">
    <property type="component" value="Unassembled WGS sequence"/>
</dbReference>
<dbReference type="GeneID" id="13542872"/>
<keyword evidence="3" id="KW-1185">Reference proteome</keyword>
<reference evidence="3" key="1">
    <citation type="journal article" date="2011" name="Proc. Natl. Acad. Sci. U.S.A.">
        <title>Obligate biotrophy features unraveled by the genomic analysis of rust fungi.</title>
        <authorList>
            <person name="Duplessis S."/>
            <person name="Cuomo C.A."/>
            <person name="Lin Y.-C."/>
            <person name="Aerts A."/>
            <person name="Tisserant E."/>
            <person name="Veneault-Fourrey C."/>
            <person name="Joly D.L."/>
            <person name="Hacquard S."/>
            <person name="Amselem J."/>
            <person name="Cantarel B.L."/>
            <person name="Chiu R."/>
            <person name="Coutinho P.M."/>
            <person name="Feau N."/>
            <person name="Field M."/>
            <person name="Frey P."/>
            <person name="Gelhaye E."/>
            <person name="Goldberg J."/>
            <person name="Grabherr M.G."/>
            <person name="Kodira C.D."/>
            <person name="Kohler A."/>
            <person name="Kuees U."/>
            <person name="Lindquist E.A."/>
            <person name="Lucas S.M."/>
            <person name="Mago R."/>
            <person name="Mauceli E."/>
            <person name="Morin E."/>
            <person name="Murat C."/>
            <person name="Pangilinan J.L."/>
            <person name="Park R."/>
            <person name="Pearson M."/>
            <person name="Quesneville H."/>
            <person name="Rouhier N."/>
            <person name="Sakthikumar S."/>
            <person name="Salamov A.A."/>
            <person name="Schmutz J."/>
            <person name="Selles B."/>
            <person name="Shapiro H."/>
            <person name="Tanguay P."/>
            <person name="Tuskan G.A."/>
            <person name="Henrissat B."/>
            <person name="Van de Peer Y."/>
            <person name="Rouze P."/>
            <person name="Ellis J.G."/>
            <person name="Dodds P.N."/>
            <person name="Schein J.E."/>
            <person name="Zhong S."/>
            <person name="Hamelin R.C."/>
            <person name="Grigoriev I.V."/>
            <person name="Szabo L.J."/>
            <person name="Martin F."/>
        </authorList>
    </citation>
    <scope>NUCLEOTIDE SEQUENCE [LARGE SCALE GENOMIC DNA]</scope>
    <source>
        <strain evidence="3">CRL 75-36-700-3 / race SCCL</strain>
    </source>
</reference>
<sequence>MAAGLIHNIREMTSDNFEDLMARDWPGVPKTSRRKRKQVDQDVDDVTASGKRIKLTPMQCEVLSVQLQESFNQLFAQTYTKQTLFGPDDLFQKHHIDSIIGNLDGCTTLAQLRKLIGGQTIPGQLEGLLETVIAFREGPLAEDTRLEMEREKSEKQAALAKAQEEEDKQALEHAAKIEAERLAKLQEEERSQIEMELRKKRKKVEDSWKAHTGCTYGYACTTGRRRC</sequence>
<feature type="region of interest" description="Disordered" evidence="1">
    <location>
        <begin position="149"/>
        <end position="168"/>
    </location>
</feature>
<evidence type="ECO:0000256" key="1">
    <source>
        <dbReference type="SAM" id="MobiDB-lite"/>
    </source>
</evidence>
<protein>
    <recommendedName>
        <fullName evidence="4">ATP-dependent DNA helicase sgs1</fullName>
    </recommendedName>
</protein>
<evidence type="ECO:0000313" key="3">
    <source>
        <dbReference type="Proteomes" id="UP000008783"/>
    </source>
</evidence>
<dbReference type="HOGENOM" id="CLU_1220209_0_0_1"/>
<dbReference type="EMBL" id="DS178289">
    <property type="protein sequence ID" value="EHS63517.1"/>
    <property type="molecule type" value="Genomic_DNA"/>
</dbReference>
<dbReference type="AlphaFoldDB" id="H6QS44"/>
<name>H6QS44_PUCGT</name>
<evidence type="ECO:0000313" key="2">
    <source>
        <dbReference type="EMBL" id="EHS63517.1"/>
    </source>
</evidence>